<dbReference type="OrthoDB" id="6382798at2759"/>
<dbReference type="EMBL" id="VSRR010006145">
    <property type="protein sequence ID" value="MPC44145.1"/>
    <property type="molecule type" value="Genomic_DNA"/>
</dbReference>
<feature type="compositionally biased region" description="Basic and acidic residues" evidence="1">
    <location>
        <begin position="33"/>
        <end position="44"/>
    </location>
</feature>
<dbReference type="AlphaFoldDB" id="A0A5B7FF11"/>
<organism evidence="2 3">
    <name type="scientific">Portunus trituberculatus</name>
    <name type="common">Swimming crab</name>
    <name type="synonym">Neptunus trituberculatus</name>
    <dbReference type="NCBI Taxonomy" id="210409"/>
    <lineage>
        <taxon>Eukaryota</taxon>
        <taxon>Metazoa</taxon>
        <taxon>Ecdysozoa</taxon>
        <taxon>Arthropoda</taxon>
        <taxon>Crustacea</taxon>
        <taxon>Multicrustacea</taxon>
        <taxon>Malacostraca</taxon>
        <taxon>Eumalacostraca</taxon>
        <taxon>Eucarida</taxon>
        <taxon>Decapoda</taxon>
        <taxon>Pleocyemata</taxon>
        <taxon>Brachyura</taxon>
        <taxon>Eubrachyura</taxon>
        <taxon>Portunoidea</taxon>
        <taxon>Portunidae</taxon>
        <taxon>Portuninae</taxon>
        <taxon>Portunus</taxon>
    </lineage>
</organism>
<evidence type="ECO:0000313" key="2">
    <source>
        <dbReference type="EMBL" id="MPC44145.1"/>
    </source>
</evidence>
<feature type="compositionally biased region" description="Acidic residues" evidence="1">
    <location>
        <begin position="20"/>
        <end position="32"/>
    </location>
</feature>
<feature type="region of interest" description="Disordered" evidence="1">
    <location>
        <begin position="1"/>
        <end position="90"/>
    </location>
</feature>
<evidence type="ECO:0000313" key="3">
    <source>
        <dbReference type="Proteomes" id="UP000324222"/>
    </source>
</evidence>
<name>A0A5B7FF11_PORTR</name>
<reference evidence="2 3" key="1">
    <citation type="submission" date="2019-05" db="EMBL/GenBank/DDBJ databases">
        <title>Another draft genome of Portunus trituberculatus and its Hox gene families provides insights of decapod evolution.</title>
        <authorList>
            <person name="Jeong J.-H."/>
            <person name="Song I."/>
            <person name="Kim S."/>
            <person name="Choi T."/>
            <person name="Kim D."/>
            <person name="Ryu S."/>
            <person name="Kim W."/>
        </authorList>
    </citation>
    <scope>NUCLEOTIDE SEQUENCE [LARGE SCALE GENOMIC DNA]</scope>
    <source>
        <tissue evidence="2">Muscle</tissue>
    </source>
</reference>
<sequence>MTMVASVGEEQDGNSIDNEREGEEEGQEEEEAEERKDPDGKETSPLDTQEPARSPELPEDLVKGVTSLDGDGTADTLLSDPVAESESVAV</sequence>
<evidence type="ECO:0000256" key="1">
    <source>
        <dbReference type="SAM" id="MobiDB-lite"/>
    </source>
</evidence>
<keyword evidence="3" id="KW-1185">Reference proteome</keyword>
<comment type="caution">
    <text evidence="2">The sequence shown here is derived from an EMBL/GenBank/DDBJ whole genome shotgun (WGS) entry which is preliminary data.</text>
</comment>
<proteinExistence type="predicted"/>
<protein>
    <submittedName>
        <fullName evidence="2">Uncharacterized protein</fullName>
    </submittedName>
</protein>
<accession>A0A5B7FF11</accession>
<dbReference type="Proteomes" id="UP000324222">
    <property type="component" value="Unassembled WGS sequence"/>
</dbReference>
<gene>
    <name evidence="2" type="ORF">E2C01_037809</name>
</gene>